<organism evidence="1 2">
    <name type="scientific">Methylobacterium tarhaniae</name>
    <dbReference type="NCBI Taxonomy" id="1187852"/>
    <lineage>
        <taxon>Bacteria</taxon>
        <taxon>Pseudomonadati</taxon>
        <taxon>Pseudomonadota</taxon>
        <taxon>Alphaproteobacteria</taxon>
        <taxon>Hyphomicrobiales</taxon>
        <taxon>Methylobacteriaceae</taxon>
        <taxon>Methylobacterium</taxon>
    </lineage>
</organism>
<name>A0A0J6SNT4_9HYPH</name>
<protein>
    <submittedName>
        <fullName evidence="1">Uncharacterized protein</fullName>
    </submittedName>
</protein>
<evidence type="ECO:0000313" key="1">
    <source>
        <dbReference type="EMBL" id="KMO35287.1"/>
    </source>
</evidence>
<sequence>MRTRSAPTLTAAVKLAPQNEIRRAEDVIPLRERVAALRVRALARADRPRLPALTDDERDPL</sequence>
<comment type="caution">
    <text evidence="1">The sequence shown here is derived from an EMBL/GenBank/DDBJ whole genome shotgun (WGS) entry which is preliminary data.</text>
</comment>
<dbReference type="EMBL" id="LABZ01000167">
    <property type="protein sequence ID" value="KMO35287.1"/>
    <property type="molecule type" value="Genomic_DNA"/>
</dbReference>
<gene>
    <name evidence="1" type="ORF">VQ03_22070</name>
</gene>
<dbReference type="PATRIC" id="fig|1187852.3.peg.1924"/>
<proteinExistence type="predicted"/>
<dbReference type="RefSeq" id="WP_048453059.1">
    <property type="nucleotide sequence ID" value="NZ_JBNNPJ010000119.1"/>
</dbReference>
<dbReference type="AlphaFoldDB" id="A0A0J6SNT4"/>
<accession>A0A0J6SNT4</accession>
<evidence type="ECO:0000313" key="2">
    <source>
        <dbReference type="Proteomes" id="UP000036449"/>
    </source>
</evidence>
<reference evidence="1 2" key="1">
    <citation type="submission" date="2015-03" db="EMBL/GenBank/DDBJ databases">
        <title>Genome sequencing of Methylobacterium tarhaniae DSM 25844.</title>
        <authorList>
            <person name="Chaudhry V."/>
            <person name="Patil P.B."/>
        </authorList>
    </citation>
    <scope>NUCLEOTIDE SEQUENCE [LARGE SCALE GENOMIC DNA]</scope>
    <source>
        <strain evidence="1 2">DSM 25844</strain>
    </source>
</reference>
<dbReference type="Proteomes" id="UP000036449">
    <property type="component" value="Unassembled WGS sequence"/>
</dbReference>
<keyword evidence="2" id="KW-1185">Reference proteome</keyword>